<keyword evidence="2" id="KW-1185">Reference proteome</keyword>
<reference evidence="2" key="1">
    <citation type="journal article" date="2013" name="Nat. Genet.">
        <title>The duck genome and transcriptome provide insight into an avian influenza virus reservoir species.</title>
        <authorList>
            <person name="Huang Y."/>
            <person name="Li Y."/>
            <person name="Burt D.W."/>
            <person name="Chen H."/>
            <person name="Zhang Y."/>
            <person name="Qian W."/>
            <person name="Kim H."/>
            <person name="Gan S."/>
            <person name="Zhao Y."/>
            <person name="Li J."/>
            <person name="Yi K."/>
            <person name="Feng H."/>
            <person name="Zhu P."/>
            <person name="Li B."/>
            <person name="Liu Q."/>
            <person name="Fairley S."/>
            <person name="Magor K.E."/>
            <person name="Du Z."/>
            <person name="Hu X."/>
            <person name="Goodman L."/>
            <person name="Tafer H."/>
            <person name="Vignal A."/>
            <person name="Lee T."/>
            <person name="Kim K.W."/>
            <person name="Sheng Z."/>
            <person name="An Y."/>
            <person name="Searle S."/>
            <person name="Herrero J."/>
            <person name="Groenen M.A."/>
            <person name="Crooijmans R.P."/>
            <person name="Faraut T."/>
            <person name="Cai Q."/>
            <person name="Webster R.G."/>
            <person name="Aldridge J.R."/>
            <person name="Warren W.C."/>
            <person name="Bartschat S."/>
            <person name="Kehr S."/>
            <person name="Marz M."/>
            <person name="Stadler P.F."/>
            <person name="Smith J."/>
            <person name="Kraus R.H."/>
            <person name="Zhao Y."/>
            <person name="Ren L."/>
            <person name="Fei J."/>
            <person name="Morisson M."/>
            <person name="Kaiser P."/>
            <person name="Griffin D.K."/>
            <person name="Rao M."/>
            <person name="Pitel F."/>
            <person name="Wang J."/>
            <person name="Li N."/>
        </authorList>
    </citation>
    <scope>NUCLEOTIDE SEQUENCE [LARGE SCALE GENOMIC DNA]</scope>
</reference>
<dbReference type="AlphaFoldDB" id="R0L4W9"/>
<proteinExistence type="predicted"/>
<accession>R0L4W9</accession>
<name>R0L4W9_ANAPL</name>
<protein>
    <submittedName>
        <fullName evidence="1">Uncharacterized protein</fullName>
    </submittedName>
</protein>
<organism evidence="1 2">
    <name type="scientific">Anas platyrhynchos</name>
    <name type="common">Mallard</name>
    <name type="synonym">Anas boschas</name>
    <dbReference type="NCBI Taxonomy" id="8839"/>
    <lineage>
        <taxon>Eukaryota</taxon>
        <taxon>Metazoa</taxon>
        <taxon>Chordata</taxon>
        <taxon>Craniata</taxon>
        <taxon>Vertebrata</taxon>
        <taxon>Euteleostomi</taxon>
        <taxon>Archelosauria</taxon>
        <taxon>Archosauria</taxon>
        <taxon>Dinosauria</taxon>
        <taxon>Saurischia</taxon>
        <taxon>Theropoda</taxon>
        <taxon>Coelurosauria</taxon>
        <taxon>Aves</taxon>
        <taxon>Neognathae</taxon>
        <taxon>Galloanserae</taxon>
        <taxon>Anseriformes</taxon>
        <taxon>Anatidae</taxon>
        <taxon>Anatinae</taxon>
        <taxon>Anas</taxon>
    </lineage>
</organism>
<dbReference type="Proteomes" id="UP000296049">
    <property type="component" value="Unassembled WGS sequence"/>
</dbReference>
<gene>
    <name evidence="1" type="ORF">Anapl_02502</name>
</gene>
<sequence>MALVTSDRGLKTAARKFRALFGKGDSKHSDGRTMAPEESDLLLSIRSSHFCMAVTCGLIPDAPPQGQGWDQPAQRGTDPAAWGGGWAAACSADVCNALAVPCKARRYTDTHDEVARALGKHQDLEIADHLVPLLEITETDARRQTDDLQESFLSPNKIWWQIMKASSYSKDKVEHVKHCTENDRTVARLTRAERDTCSKAINVVKATFFLAETCDEVPC</sequence>
<evidence type="ECO:0000313" key="1">
    <source>
        <dbReference type="EMBL" id="EOB00654.1"/>
    </source>
</evidence>
<dbReference type="EMBL" id="KB743176">
    <property type="protein sequence ID" value="EOB00654.1"/>
    <property type="molecule type" value="Genomic_DNA"/>
</dbReference>
<evidence type="ECO:0000313" key="2">
    <source>
        <dbReference type="Proteomes" id="UP000296049"/>
    </source>
</evidence>